<comment type="caution">
    <text evidence="2">The sequence shown here is derived from an EMBL/GenBank/DDBJ whole genome shotgun (WGS) entry which is preliminary data.</text>
</comment>
<name>A0A5B7DQ79_PORTR</name>
<evidence type="ECO:0000313" key="2">
    <source>
        <dbReference type="EMBL" id="MPC23670.1"/>
    </source>
</evidence>
<proteinExistence type="predicted"/>
<accession>A0A5B7DQ79</accession>
<organism evidence="2 3">
    <name type="scientific">Portunus trituberculatus</name>
    <name type="common">Swimming crab</name>
    <name type="synonym">Neptunus trituberculatus</name>
    <dbReference type="NCBI Taxonomy" id="210409"/>
    <lineage>
        <taxon>Eukaryota</taxon>
        <taxon>Metazoa</taxon>
        <taxon>Ecdysozoa</taxon>
        <taxon>Arthropoda</taxon>
        <taxon>Crustacea</taxon>
        <taxon>Multicrustacea</taxon>
        <taxon>Malacostraca</taxon>
        <taxon>Eumalacostraca</taxon>
        <taxon>Eucarida</taxon>
        <taxon>Decapoda</taxon>
        <taxon>Pleocyemata</taxon>
        <taxon>Brachyura</taxon>
        <taxon>Eubrachyura</taxon>
        <taxon>Portunoidea</taxon>
        <taxon>Portunidae</taxon>
        <taxon>Portuninae</taxon>
        <taxon>Portunus</taxon>
    </lineage>
</organism>
<dbReference type="EMBL" id="VSRR010001238">
    <property type="protein sequence ID" value="MPC23670.1"/>
    <property type="molecule type" value="Genomic_DNA"/>
</dbReference>
<protein>
    <submittedName>
        <fullName evidence="2">Uncharacterized protein</fullName>
    </submittedName>
</protein>
<evidence type="ECO:0000313" key="3">
    <source>
        <dbReference type="Proteomes" id="UP000324222"/>
    </source>
</evidence>
<dbReference type="AlphaFoldDB" id="A0A5B7DQ79"/>
<keyword evidence="3" id="KW-1185">Reference proteome</keyword>
<gene>
    <name evidence="2" type="ORF">E2C01_016729</name>
</gene>
<dbReference type="Proteomes" id="UP000324222">
    <property type="component" value="Unassembled WGS sequence"/>
</dbReference>
<evidence type="ECO:0000256" key="1">
    <source>
        <dbReference type="SAM" id="MobiDB-lite"/>
    </source>
</evidence>
<feature type="region of interest" description="Disordered" evidence="1">
    <location>
        <begin position="143"/>
        <end position="164"/>
    </location>
</feature>
<reference evidence="2 3" key="1">
    <citation type="submission" date="2019-05" db="EMBL/GenBank/DDBJ databases">
        <title>Another draft genome of Portunus trituberculatus and its Hox gene families provides insights of decapod evolution.</title>
        <authorList>
            <person name="Jeong J.-H."/>
            <person name="Song I."/>
            <person name="Kim S."/>
            <person name="Choi T."/>
            <person name="Kim D."/>
            <person name="Ryu S."/>
            <person name="Kim W."/>
        </authorList>
    </citation>
    <scope>NUCLEOTIDE SEQUENCE [LARGE SCALE GENOMIC DNA]</scope>
    <source>
        <tissue evidence="2">Muscle</tissue>
    </source>
</reference>
<sequence>MHEHKRHVALRETLERLVRGSLIASRGTARMAKWAEGGEARSSSSVRDSACPSIAAAAAAAGRHNTPQHSCATISGSWRFLDPQHKFPTHSKLQGEKRRRTGVGMRQIVALPGPASRPLPDCWAPIPEGEVIAKRKRGWHCETSSARVPGSGPGETASLRALLP</sequence>